<feature type="domain" description="Cytochrome c-552/4" evidence="3">
    <location>
        <begin position="101"/>
        <end position="185"/>
    </location>
</feature>
<dbReference type="InterPro" id="IPR036280">
    <property type="entry name" value="Multihaem_cyt_sf"/>
</dbReference>
<protein>
    <submittedName>
        <fullName evidence="4">Tetratricopeptide repeat protein</fullName>
    </submittedName>
</protein>
<sequence>MRRRDPALHRVPLGLALALSLCAGVGLACSKTTTVEGEGPTTATPKVDPSDEGPTEAGSGVEGPVPDARLPEDDGEFAPALTTRAPGPAPLDGHTLGDVDTCGTCHEQIVAQWRTSAHAYASFNNPIYRASIARFREAEGGPEASRFCAGCHDPALLVDGVMDTPGSLAKDPRAHVGVACRGCHGVAESRPDGNGSYTLASAAMVLPSDADGGAPGELGAHRRAVTRGAARDQCGACHRAFVGVETGHPHHLGGTDELGPWRDSSYSGSRLRLDTPVDEADCVDCHMATTTEADPAIAALDEAAADAQGRFVSHRFLGGHSYLAAMRDDPQTLAQIQAFLSDVASVDVAAVKLDGQAALLGRGLSPEALALGGELRVDVVVRNRAVGHRFPGGTRDAQDTWIAVQILDAAGAVIGEFQDRPEAPAEVHRLRAGAVDENGALISAREVERLRAVAFDHTIGPRDAVAVRYALELPPGHRGVRVRARLLHRSRSLALAARTCEGGRSASGQAALRTSAERNGERLDPCATPPTTAIAEGQLALGELVTRPDTPAAAPDCERLWELGVALSHQLQERLPEAREALEAALEAAERELDDPARLAQTRARILATLGAVAARQGRVEEALTLADQVEALMPDHPYPDLLRGRALAKVWRWEQAIEPLERAFERNPESPGLASELATALGSANRPARALAVAQAGLALRPRDEALLRSQALALAALHGEDDPRAKAALDAYFAHRRPDDEPHLAADCGRLDPACALERVPVHVHRRN</sequence>
<dbReference type="RefSeq" id="WP_006969947.1">
    <property type="nucleotide sequence ID" value="NZ_ABCS01000007.1"/>
</dbReference>
<keyword evidence="5" id="KW-1185">Reference proteome</keyword>
<organism evidence="4 5">
    <name type="scientific">Plesiocystis pacifica SIR-1</name>
    <dbReference type="NCBI Taxonomy" id="391625"/>
    <lineage>
        <taxon>Bacteria</taxon>
        <taxon>Pseudomonadati</taxon>
        <taxon>Myxococcota</taxon>
        <taxon>Polyangia</taxon>
        <taxon>Nannocystales</taxon>
        <taxon>Nannocystaceae</taxon>
        <taxon>Plesiocystis</taxon>
    </lineage>
</organism>
<feature type="signal peptide" evidence="2">
    <location>
        <begin position="1"/>
        <end position="28"/>
    </location>
</feature>
<dbReference type="Proteomes" id="UP000005801">
    <property type="component" value="Unassembled WGS sequence"/>
</dbReference>
<feature type="region of interest" description="Disordered" evidence="1">
    <location>
        <begin position="33"/>
        <end position="92"/>
    </location>
</feature>
<dbReference type="eggNOG" id="COG0457">
    <property type="taxonomic scope" value="Bacteria"/>
</dbReference>
<proteinExistence type="predicted"/>
<evidence type="ECO:0000259" key="3">
    <source>
        <dbReference type="Pfam" id="PF13435"/>
    </source>
</evidence>
<name>A6FZP8_9BACT</name>
<dbReference type="Gene3D" id="1.10.1130.10">
    <property type="entry name" value="Flavocytochrome C3, Chain A"/>
    <property type="match status" value="1"/>
</dbReference>
<reference evidence="4 5" key="1">
    <citation type="submission" date="2007-06" db="EMBL/GenBank/DDBJ databases">
        <authorList>
            <person name="Shimkets L."/>
            <person name="Ferriera S."/>
            <person name="Johnson J."/>
            <person name="Kravitz S."/>
            <person name="Beeson K."/>
            <person name="Sutton G."/>
            <person name="Rogers Y.-H."/>
            <person name="Friedman R."/>
            <person name="Frazier M."/>
            <person name="Venter J.C."/>
        </authorList>
    </citation>
    <scope>NUCLEOTIDE SEQUENCE [LARGE SCALE GENOMIC DNA]</scope>
    <source>
        <strain evidence="4 5">SIR-1</strain>
    </source>
</reference>
<evidence type="ECO:0000256" key="2">
    <source>
        <dbReference type="SAM" id="SignalP"/>
    </source>
</evidence>
<feature type="chain" id="PRO_5002693478" evidence="2">
    <location>
        <begin position="29"/>
        <end position="770"/>
    </location>
</feature>
<dbReference type="EMBL" id="ABCS01000007">
    <property type="protein sequence ID" value="EDM80854.1"/>
    <property type="molecule type" value="Genomic_DNA"/>
</dbReference>
<dbReference type="Gene3D" id="1.25.40.10">
    <property type="entry name" value="Tetratricopeptide repeat domain"/>
    <property type="match status" value="1"/>
</dbReference>
<feature type="compositionally biased region" description="Basic and acidic residues" evidence="1">
    <location>
        <begin position="515"/>
        <end position="524"/>
    </location>
</feature>
<dbReference type="SUPFAM" id="SSF48695">
    <property type="entry name" value="Multiheme cytochromes"/>
    <property type="match status" value="1"/>
</dbReference>
<gene>
    <name evidence="4" type="ORF">PPSIR1_28128</name>
</gene>
<accession>A6FZP8</accession>
<evidence type="ECO:0000256" key="1">
    <source>
        <dbReference type="SAM" id="MobiDB-lite"/>
    </source>
</evidence>
<dbReference type="Pfam" id="PF13435">
    <property type="entry name" value="Cytochrome_C554"/>
    <property type="match status" value="1"/>
</dbReference>
<evidence type="ECO:0000313" key="4">
    <source>
        <dbReference type="EMBL" id="EDM80854.1"/>
    </source>
</evidence>
<dbReference type="InterPro" id="IPR023155">
    <property type="entry name" value="Cyt_c-552/4"/>
</dbReference>
<dbReference type="AlphaFoldDB" id="A6FZP8"/>
<dbReference type="InterPro" id="IPR011990">
    <property type="entry name" value="TPR-like_helical_dom_sf"/>
</dbReference>
<comment type="caution">
    <text evidence="4">The sequence shown here is derived from an EMBL/GenBank/DDBJ whole genome shotgun (WGS) entry which is preliminary data.</text>
</comment>
<keyword evidence="2" id="KW-0732">Signal</keyword>
<dbReference type="PROSITE" id="PS51257">
    <property type="entry name" value="PROKAR_LIPOPROTEIN"/>
    <property type="match status" value="1"/>
</dbReference>
<feature type="region of interest" description="Disordered" evidence="1">
    <location>
        <begin position="506"/>
        <end position="525"/>
    </location>
</feature>
<dbReference type="SUPFAM" id="SSF48452">
    <property type="entry name" value="TPR-like"/>
    <property type="match status" value="1"/>
</dbReference>
<evidence type="ECO:0000313" key="5">
    <source>
        <dbReference type="Proteomes" id="UP000005801"/>
    </source>
</evidence>
<dbReference type="STRING" id="391625.PPSIR1_28128"/>
<dbReference type="OrthoDB" id="9814800at2"/>